<dbReference type="GO" id="GO:0005737">
    <property type="term" value="C:cytoplasm"/>
    <property type="evidence" value="ECO:0007669"/>
    <property type="project" value="TreeGrafter"/>
</dbReference>
<feature type="coiled-coil region" evidence="4">
    <location>
        <begin position="91"/>
        <end position="118"/>
    </location>
</feature>
<dbReference type="Pfam" id="PF14931">
    <property type="entry name" value="IFT20"/>
    <property type="match status" value="1"/>
</dbReference>
<dbReference type="GO" id="GO:0061512">
    <property type="term" value="P:protein localization to cilium"/>
    <property type="evidence" value="ECO:0007669"/>
    <property type="project" value="TreeGrafter"/>
</dbReference>
<dbReference type="AlphaFoldDB" id="A0AAN8FLI1"/>
<dbReference type="GO" id="GO:0036064">
    <property type="term" value="C:ciliary basal body"/>
    <property type="evidence" value="ECO:0007669"/>
    <property type="project" value="TreeGrafter"/>
</dbReference>
<gene>
    <name evidence="5" type="ORF">GCK32_008232</name>
</gene>
<evidence type="ECO:0000313" key="6">
    <source>
        <dbReference type="Proteomes" id="UP001331761"/>
    </source>
</evidence>
<organism evidence="5 6">
    <name type="scientific">Trichostrongylus colubriformis</name>
    <name type="common">Black scour worm</name>
    <dbReference type="NCBI Taxonomy" id="6319"/>
    <lineage>
        <taxon>Eukaryota</taxon>
        <taxon>Metazoa</taxon>
        <taxon>Ecdysozoa</taxon>
        <taxon>Nematoda</taxon>
        <taxon>Chromadorea</taxon>
        <taxon>Rhabditida</taxon>
        <taxon>Rhabditina</taxon>
        <taxon>Rhabditomorpha</taxon>
        <taxon>Strongyloidea</taxon>
        <taxon>Trichostrongylidae</taxon>
        <taxon>Trichostrongylus</taxon>
    </lineage>
</organism>
<evidence type="ECO:0000256" key="4">
    <source>
        <dbReference type="SAM" id="Coils"/>
    </source>
</evidence>
<dbReference type="GO" id="GO:0030990">
    <property type="term" value="C:intraciliary transport particle"/>
    <property type="evidence" value="ECO:0007669"/>
    <property type="project" value="TreeGrafter"/>
</dbReference>
<evidence type="ECO:0000256" key="3">
    <source>
        <dbReference type="ARBA" id="ARBA00023273"/>
    </source>
</evidence>
<accession>A0AAN8FLI1</accession>
<dbReference type="PANTHER" id="PTHR31978">
    <property type="entry name" value="INTRAFLAGELLAR TRANSPORT PROTEIN 20 HOMOLOG"/>
    <property type="match status" value="1"/>
</dbReference>
<evidence type="ECO:0000313" key="5">
    <source>
        <dbReference type="EMBL" id="KAK5980550.1"/>
    </source>
</evidence>
<dbReference type="GO" id="GO:0060271">
    <property type="term" value="P:cilium assembly"/>
    <property type="evidence" value="ECO:0007669"/>
    <property type="project" value="TreeGrafter"/>
</dbReference>
<dbReference type="PANTHER" id="PTHR31978:SF1">
    <property type="entry name" value="INTRAFLAGELLAR TRANSPORT PROTEIN 20 HOMOLOG"/>
    <property type="match status" value="1"/>
</dbReference>
<dbReference type="Proteomes" id="UP001331761">
    <property type="component" value="Unassembled WGS sequence"/>
</dbReference>
<dbReference type="GO" id="GO:0005813">
    <property type="term" value="C:centrosome"/>
    <property type="evidence" value="ECO:0007669"/>
    <property type="project" value="TreeGrafter"/>
</dbReference>
<reference evidence="5 6" key="1">
    <citation type="submission" date="2019-10" db="EMBL/GenBank/DDBJ databases">
        <title>Assembly and Annotation for the nematode Trichostrongylus colubriformis.</title>
        <authorList>
            <person name="Martin J."/>
        </authorList>
    </citation>
    <scope>NUCLEOTIDE SEQUENCE [LARGE SCALE GENOMIC DNA]</scope>
    <source>
        <strain evidence="5">G859</strain>
        <tissue evidence="5">Whole worm</tissue>
    </source>
</reference>
<protein>
    <submittedName>
        <fullName evidence="5">Uncharacterized protein</fullName>
    </submittedName>
</protein>
<keyword evidence="6" id="KW-1185">Reference proteome</keyword>
<dbReference type="GO" id="GO:0097730">
    <property type="term" value="C:non-motile cilium"/>
    <property type="evidence" value="ECO:0007669"/>
    <property type="project" value="TreeGrafter"/>
</dbReference>
<dbReference type="InterPro" id="IPR028172">
    <property type="entry name" value="FT20"/>
</dbReference>
<dbReference type="GO" id="GO:0097546">
    <property type="term" value="C:ciliary base"/>
    <property type="evidence" value="ECO:0007669"/>
    <property type="project" value="TreeGrafter"/>
</dbReference>
<evidence type="ECO:0000256" key="2">
    <source>
        <dbReference type="ARBA" id="ARBA00023054"/>
    </source>
</evidence>
<dbReference type="EMBL" id="WIXE01007297">
    <property type="protein sequence ID" value="KAK5980550.1"/>
    <property type="molecule type" value="Genomic_DNA"/>
</dbReference>
<name>A0AAN8FLI1_TRICO</name>
<keyword evidence="3" id="KW-0966">Cell projection</keyword>
<comment type="subcellular location">
    <subcellularLocation>
        <location evidence="1">Cell projection</location>
        <location evidence="1">Cilium</location>
    </subcellularLocation>
</comment>
<evidence type="ECO:0000256" key="1">
    <source>
        <dbReference type="ARBA" id="ARBA00004138"/>
    </source>
</evidence>
<proteinExistence type="predicted"/>
<comment type="caution">
    <text evidence="5">The sequence shown here is derived from an EMBL/GenBank/DDBJ whole genome shotgun (WGS) entry which is preliminary data.</text>
</comment>
<keyword evidence="2 4" id="KW-0175">Coiled coil</keyword>
<sequence>MGDEDVLSKAGIHIDEMNRIRLLDPEISDTLSDLRGHARDFGAQMTSFRSTTDGLLKAFEEMATLVEAQKLRAMAARAALQSADKTKTTDSRQLQIQIREKQVELERLRVELAALQDFRYNPRASAEMSPIAEQRLNLCCVQAS</sequence>